<organism evidence="7 8">
    <name type="scientific">Teladorsagia circumcincta</name>
    <name type="common">Brown stomach worm</name>
    <name type="synonym">Ostertagia circumcincta</name>
    <dbReference type="NCBI Taxonomy" id="45464"/>
    <lineage>
        <taxon>Eukaryota</taxon>
        <taxon>Metazoa</taxon>
        <taxon>Ecdysozoa</taxon>
        <taxon>Nematoda</taxon>
        <taxon>Chromadorea</taxon>
        <taxon>Rhabditida</taxon>
        <taxon>Rhabditina</taxon>
        <taxon>Rhabditomorpha</taxon>
        <taxon>Strongyloidea</taxon>
        <taxon>Trichostrongylidae</taxon>
        <taxon>Teladorsagia</taxon>
    </lineage>
</organism>
<accession>A0A2G9U725</accession>
<feature type="transmembrane region" description="Helical" evidence="6">
    <location>
        <begin position="109"/>
        <end position="129"/>
    </location>
</feature>
<dbReference type="Proteomes" id="UP000230423">
    <property type="component" value="Unassembled WGS sequence"/>
</dbReference>
<reference evidence="7 8" key="1">
    <citation type="submission" date="2015-09" db="EMBL/GenBank/DDBJ databases">
        <title>Draft genome of the parasitic nematode Teladorsagia circumcincta isolate WARC Sus (inbred).</title>
        <authorList>
            <person name="Mitreva M."/>
        </authorList>
    </citation>
    <scope>NUCLEOTIDE SEQUENCE [LARGE SCALE GENOMIC DNA]</scope>
    <source>
        <strain evidence="7 8">S</strain>
    </source>
</reference>
<proteinExistence type="predicted"/>
<keyword evidence="2" id="KW-0813">Transport</keyword>
<feature type="transmembrane region" description="Helical" evidence="6">
    <location>
        <begin position="12"/>
        <end position="31"/>
    </location>
</feature>
<evidence type="ECO:0000256" key="4">
    <source>
        <dbReference type="ARBA" id="ARBA00022989"/>
    </source>
</evidence>
<name>A0A2G9U725_TELCI</name>
<dbReference type="SUPFAM" id="SSF103473">
    <property type="entry name" value="MFS general substrate transporter"/>
    <property type="match status" value="1"/>
</dbReference>
<evidence type="ECO:0000256" key="6">
    <source>
        <dbReference type="SAM" id="Phobius"/>
    </source>
</evidence>
<keyword evidence="3 6" id="KW-0812">Transmembrane</keyword>
<keyword evidence="8" id="KW-1185">Reference proteome</keyword>
<dbReference type="GO" id="GO:0012505">
    <property type="term" value="C:endomembrane system"/>
    <property type="evidence" value="ECO:0007669"/>
    <property type="project" value="UniProtKB-SubCell"/>
</dbReference>
<evidence type="ECO:0000256" key="1">
    <source>
        <dbReference type="ARBA" id="ARBA00004127"/>
    </source>
</evidence>
<protein>
    <recommendedName>
        <fullName evidence="9">Major facilitator superfamily (MFS) profile domain-containing protein</fullName>
    </recommendedName>
</protein>
<evidence type="ECO:0000256" key="3">
    <source>
        <dbReference type="ARBA" id="ARBA00022692"/>
    </source>
</evidence>
<evidence type="ECO:0000256" key="5">
    <source>
        <dbReference type="ARBA" id="ARBA00023136"/>
    </source>
</evidence>
<dbReference type="PANTHER" id="PTHR23510">
    <property type="entry name" value="INNER MEMBRANE TRANSPORT PROTEIN YAJR"/>
    <property type="match status" value="1"/>
</dbReference>
<dbReference type="OrthoDB" id="370281at2759"/>
<dbReference type="EMBL" id="KZ348980">
    <property type="protein sequence ID" value="PIO65482.1"/>
    <property type="molecule type" value="Genomic_DNA"/>
</dbReference>
<dbReference type="Gene3D" id="1.20.1250.20">
    <property type="entry name" value="MFS general substrate transporter like domains"/>
    <property type="match status" value="1"/>
</dbReference>
<sequence length="219" mass="24214">LNPHAVETQYGFIVAMYSFGQCISAPTFGYWSNRIEQVRIPLLAGFVFMMIGNSTYLSLQFFAPSSVVAVMMVARFTTGSGTAFQLLFTPLGPDGIEILPFYRLSIYNAPALLALLFNMLGFFLVLCVFEEKYDVLNSEAAKDLIGDAQMTDSNGVMASPPSPNGMLYTKFGPKAPWSLEVVLVCIVIVMWIGFWRKMIPLQAKAQSDISSSREEPTSQ</sequence>
<feature type="non-terminal residue" evidence="7">
    <location>
        <position position="1"/>
    </location>
</feature>
<dbReference type="GO" id="GO:0022857">
    <property type="term" value="F:transmembrane transporter activity"/>
    <property type="evidence" value="ECO:0007669"/>
    <property type="project" value="InterPro"/>
</dbReference>
<keyword evidence="4 6" id="KW-1133">Transmembrane helix</keyword>
<dbReference type="GO" id="GO:0005765">
    <property type="term" value="C:lysosomal membrane"/>
    <property type="evidence" value="ECO:0007669"/>
    <property type="project" value="TreeGrafter"/>
</dbReference>
<evidence type="ECO:0000313" key="8">
    <source>
        <dbReference type="Proteomes" id="UP000230423"/>
    </source>
</evidence>
<keyword evidence="5 6" id="KW-0472">Membrane</keyword>
<feature type="transmembrane region" description="Helical" evidence="6">
    <location>
        <begin position="175"/>
        <end position="194"/>
    </location>
</feature>
<comment type="subcellular location">
    <subcellularLocation>
        <location evidence="1">Endomembrane system</location>
        <topology evidence="1">Multi-pass membrane protein</topology>
    </subcellularLocation>
</comment>
<dbReference type="InterPro" id="IPR051068">
    <property type="entry name" value="MFS_Domain-Containing_Protein"/>
</dbReference>
<dbReference type="InterPro" id="IPR011701">
    <property type="entry name" value="MFS"/>
</dbReference>
<evidence type="ECO:0000313" key="7">
    <source>
        <dbReference type="EMBL" id="PIO65482.1"/>
    </source>
</evidence>
<feature type="transmembrane region" description="Helical" evidence="6">
    <location>
        <begin position="68"/>
        <end position="88"/>
    </location>
</feature>
<dbReference type="AlphaFoldDB" id="A0A2G9U725"/>
<dbReference type="PANTHER" id="PTHR23510:SF3">
    <property type="entry name" value="MAJOR FACILITATOR SUPERFAMILY DOMAIN-CONTAINING PROTEIN 8"/>
    <property type="match status" value="1"/>
</dbReference>
<evidence type="ECO:0000256" key="2">
    <source>
        <dbReference type="ARBA" id="ARBA00022448"/>
    </source>
</evidence>
<gene>
    <name evidence="7" type="ORF">TELCIR_12845</name>
</gene>
<feature type="transmembrane region" description="Helical" evidence="6">
    <location>
        <begin position="43"/>
        <end position="62"/>
    </location>
</feature>
<dbReference type="InterPro" id="IPR036259">
    <property type="entry name" value="MFS_trans_sf"/>
</dbReference>
<evidence type="ECO:0008006" key="9">
    <source>
        <dbReference type="Google" id="ProtNLM"/>
    </source>
</evidence>
<dbReference type="Pfam" id="PF07690">
    <property type="entry name" value="MFS_1"/>
    <property type="match status" value="1"/>
</dbReference>